<dbReference type="STRING" id="224013.ACX27_04395"/>
<dbReference type="InterPro" id="IPR000792">
    <property type="entry name" value="Tscrpt_reg_LuxR_C"/>
</dbReference>
<evidence type="ECO:0000313" key="6">
    <source>
        <dbReference type="EMBL" id="ALF52263.1"/>
    </source>
</evidence>
<dbReference type="InterPro" id="IPR039420">
    <property type="entry name" value="WalR-like"/>
</dbReference>
<keyword evidence="2" id="KW-0238">DNA-binding</keyword>
<dbReference type="PANTHER" id="PTHR43214">
    <property type="entry name" value="TWO-COMPONENT RESPONSE REGULATOR"/>
    <property type="match status" value="1"/>
</dbReference>
<dbReference type="InterPro" id="IPR011006">
    <property type="entry name" value="CheY-like_superfamily"/>
</dbReference>
<dbReference type="CDD" id="cd06170">
    <property type="entry name" value="LuxR_C_like"/>
    <property type="match status" value="1"/>
</dbReference>
<dbReference type="EMBL" id="CP012036">
    <property type="protein sequence ID" value="ALF52263.1"/>
    <property type="molecule type" value="Genomic_DNA"/>
</dbReference>
<dbReference type="Proteomes" id="UP000062645">
    <property type="component" value="Chromosome"/>
</dbReference>
<reference evidence="6 7" key="2">
    <citation type="journal article" date="2016" name="Genome Announc.">
        <title>Draft Genome Sequence of the N2-Fixing Cyanobacterium Nostoc piscinale CENA21, Isolated from the Brazilian Amazon Floodplain.</title>
        <authorList>
            <person name="Leao T."/>
            <person name="Guimaraes P.I."/>
            <person name="de Melo A.G."/>
            <person name="Ramos R.T."/>
            <person name="Leao P.N."/>
            <person name="Silva A."/>
            <person name="Fiore M.F."/>
            <person name="Schneider M.P."/>
        </authorList>
    </citation>
    <scope>NUCLEOTIDE SEQUENCE [LARGE SCALE GENOMIC DNA]</scope>
    <source>
        <strain evidence="6 7">CENA21</strain>
    </source>
</reference>
<reference evidence="7" key="1">
    <citation type="submission" date="2015-07" db="EMBL/GenBank/DDBJ databases">
        <title>Genome Of Nitrogen-Fixing Cyanobacterium Nostoc piscinale CENA21 From Solimoes/Amazon River Floodplain Sediments And Comparative Genomics To Uncover Biosynthetic Natural Products Potential.</title>
        <authorList>
            <person name="Leao T.F."/>
            <person name="Leao P.N."/>
            <person name="Guimaraes P.I."/>
            <person name="de Melo A.G.C."/>
            <person name="Ramos R.T.J."/>
            <person name="Silva A."/>
            <person name="Fiore M.F."/>
            <person name="Schneider M.P.C."/>
        </authorList>
    </citation>
    <scope>NUCLEOTIDE SEQUENCE [LARGE SCALE GENOMIC DNA]</scope>
    <source>
        <strain evidence="7">CENA21</strain>
    </source>
</reference>
<evidence type="ECO:0000313" key="7">
    <source>
        <dbReference type="Proteomes" id="UP000062645"/>
    </source>
</evidence>
<dbReference type="SMART" id="SM00421">
    <property type="entry name" value="HTH_LUXR"/>
    <property type="match status" value="1"/>
</dbReference>
<dbReference type="InterPro" id="IPR016032">
    <property type="entry name" value="Sig_transdc_resp-reg_C-effctor"/>
</dbReference>
<dbReference type="OrthoDB" id="510967at2"/>
<dbReference type="RefSeq" id="WP_062288961.1">
    <property type="nucleotide sequence ID" value="NZ_CP012036.1"/>
</dbReference>
<dbReference type="CDD" id="cd17535">
    <property type="entry name" value="REC_NarL-like"/>
    <property type="match status" value="1"/>
</dbReference>
<protein>
    <submittedName>
        <fullName evidence="6">Regulator</fullName>
    </submittedName>
</protein>
<dbReference type="Pfam" id="PF00072">
    <property type="entry name" value="Response_reg"/>
    <property type="match status" value="1"/>
</dbReference>
<dbReference type="GO" id="GO:0000160">
    <property type="term" value="P:phosphorelay signal transduction system"/>
    <property type="evidence" value="ECO:0007669"/>
    <property type="project" value="InterPro"/>
</dbReference>
<dbReference type="PROSITE" id="PS50110">
    <property type="entry name" value="RESPONSE_REGULATORY"/>
    <property type="match status" value="1"/>
</dbReference>
<accession>A0A0M3V4J6</accession>
<dbReference type="InterPro" id="IPR001789">
    <property type="entry name" value="Sig_transdc_resp-reg_receiver"/>
</dbReference>
<dbReference type="SMART" id="SM00448">
    <property type="entry name" value="REC"/>
    <property type="match status" value="1"/>
</dbReference>
<organism evidence="6 7">
    <name type="scientific">Nostoc piscinale CENA21</name>
    <dbReference type="NCBI Taxonomy" id="224013"/>
    <lineage>
        <taxon>Bacteria</taxon>
        <taxon>Bacillati</taxon>
        <taxon>Cyanobacteriota</taxon>
        <taxon>Cyanophyceae</taxon>
        <taxon>Nostocales</taxon>
        <taxon>Nostocaceae</taxon>
        <taxon>Nostoc</taxon>
    </lineage>
</organism>
<name>A0A0M3V4J6_9NOSO</name>
<keyword evidence="7" id="KW-1185">Reference proteome</keyword>
<feature type="domain" description="HTH luxR-type" evidence="4">
    <location>
        <begin position="157"/>
        <end position="222"/>
    </location>
</feature>
<dbReference type="Pfam" id="PF00196">
    <property type="entry name" value="GerE"/>
    <property type="match status" value="1"/>
</dbReference>
<dbReference type="AlphaFoldDB" id="A0A0M3V4J6"/>
<dbReference type="PRINTS" id="PR00038">
    <property type="entry name" value="HTHLUXR"/>
</dbReference>
<keyword evidence="1 3" id="KW-0597">Phosphoprotein</keyword>
<evidence type="ECO:0000256" key="2">
    <source>
        <dbReference type="ARBA" id="ARBA00023125"/>
    </source>
</evidence>
<evidence type="ECO:0000256" key="1">
    <source>
        <dbReference type="ARBA" id="ARBA00022553"/>
    </source>
</evidence>
<sequence length="226" mass="25504">MNTQTELISILLVDDQPQFRQGVRTLLNFYNISSSVKFNIVGEAANVEQAIKLSMEQHPKLILLDLELPPENGITVLQHLKKSSYTGKSLILSAYQQDEYVYRAMQAGAWGYILKDKLATQLCEGIMTIVNNKVYLPTEIATVFFRLFQYYSGTSLTCNSKIDLTKQEQEILNWLVQGEPNEQIAKRLYITVATVKAHLTNIFRKLGVTSRTQAIVQALKSGLVCP</sequence>
<dbReference type="Gene3D" id="3.40.50.2300">
    <property type="match status" value="1"/>
</dbReference>
<dbReference type="GO" id="GO:0006355">
    <property type="term" value="P:regulation of DNA-templated transcription"/>
    <property type="evidence" value="ECO:0007669"/>
    <property type="project" value="InterPro"/>
</dbReference>
<gene>
    <name evidence="6" type="ORF">ACX27_04395</name>
</gene>
<dbReference type="PATRIC" id="fig|224013.5.peg.1053"/>
<feature type="modified residue" description="4-aspartylphosphate" evidence="3">
    <location>
        <position position="65"/>
    </location>
</feature>
<dbReference type="InterPro" id="IPR058245">
    <property type="entry name" value="NreC/VraR/RcsB-like_REC"/>
</dbReference>
<dbReference type="PROSITE" id="PS00622">
    <property type="entry name" value="HTH_LUXR_1"/>
    <property type="match status" value="1"/>
</dbReference>
<feature type="domain" description="Response regulatory" evidence="5">
    <location>
        <begin position="9"/>
        <end position="130"/>
    </location>
</feature>
<dbReference type="SUPFAM" id="SSF52172">
    <property type="entry name" value="CheY-like"/>
    <property type="match status" value="1"/>
</dbReference>
<dbReference type="PROSITE" id="PS50043">
    <property type="entry name" value="HTH_LUXR_2"/>
    <property type="match status" value="1"/>
</dbReference>
<dbReference type="KEGG" id="npz:ACX27_04395"/>
<evidence type="ECO:0000259" key="5">
    <source>
        <dbReference type="PROSITE" id="PS50110"/>
    </source>
</evidence>
<dbReference type="GO" id="GO:0003677">
    <property type="term" value="F:DNA binding"/>
    <property type="evidence" value="ECO:0007669"/>
    <property type="project" value="UniProtKB-KW"/>
</dbReference>
<proteinExistence type="predicted"/>
<dbReference type="SUPFAM" id="SSF46894">
    <property type="entry name" value="C-terminal effector domain of the bipartite response regulators"/>
    <property type="match status" value="1"/>
</dbReference>
<evidence type="ECO:0000259" key="4">
    <source>
        <dbReference type="PROSITE" id="PS50043"/>
    </source>
</evidence>
<evidence type="ECO:0000256" key="3">
    <source>
        <dbReference type="PROSITE-ProRule" id="PRU00169"/>
    </source>
</evidence>